<comment type="caution">
    <text evidence="2">The sequence shown here is derived from an EMBL/GenBank/DDBJ whole genome shotgun (WGS) entry which is preliminary data.</text>
</comment>
<keyword evidence="3" id="KW-1185">Reference proteome</keyword>
<accession>A0A2A2LSJ1</accession>
<sequence>MQTIHPTYSTNETKLVYFSFSQHWSWSVLARLTYNVYLLHMPIIFGFNHLPFLQTATSAFELMLVIPLVSICSFIAAFLFFIFFESPISRLVNYAIPSMA</sequence>
<dbReference type="EMBL" id="LIAE01006468">
    <property type="protein sequence ID" value="PAV89214.1"/>
    <property type="molecule type" value="Genomic_DNA"/>
</dbReference>
<gene>
    <name evidence="2" type="ORF">WR25_06194</name>
</gene>
<organism evidence="2 3">
    <name type="scientific">Diploscapter pachys</name>
    <dbReference type="NCBI Taxonomy" id="2018661"/>
    <lineage>
        <taxon>Eukaryota</taxon>
        <taxon>Metazoa</taxon>
        <taxon>Ecdysozoa</taxon>
        <taxon>Nematoda</taxon>
        <taxon>Chromadorea</taxon>
        <taxon>Rhabditida</taxon>
        <taxon>Rhabditina</taxon>
        <taxon>Rhabditomorpha</taxon>
        <taxon>Rhabditoidea</taxon>
        <taxon>Rhabditidae</taxon>
        <taxon>Diploscapter</taxon>
    </lineage>
</organism>
<protein>
    <recommendedName>
        <fullName evidence="4">Acyltransferase 3 domain-containing protein</fullName>
    </recommendedName>
</protein>
<evidence type="ECO:0000313" key="2">
    <source>
        <dbReference type="EMBL" id="PAV89214.1"/>
    </source>
</evidence>
<feature type="transmembrane region" description="Helical" evidence="1">
    <location>
        <begin position="62"/>
        <end position="84"/>
    </location>
</feature>
<keyword evidence="1" id="KW-1133">Transmembrane helix</keyword>
<keyword evidence="1" id="KW-0812">Transmembrane</keyword>
<evidence type="ECO:0000313" key="3">
    <source>
        <dbReference type="Proteomes" id="UP000218231"/>
    </source>
</evidence>
<dbReference type="Proteomes" id="UP000218231">
    <property type="component" value="Unassembled WGS sequence"/>
</dbReference>
<evidence type="ECO:0008006" key="4">
    <source>
        <dbReference type="Google" id="ProtNLM"/>
    </source>
</evidence>
<dbReference type="STRING" id="2018661.A0A2A2LSJ1"/>
<dbReference type="OrthoDB" id="5860853at2759"/>
<keyword evidence="1" id="KW-0472">Membrane</keyword>
<feature type="transmembrane region" description="Helical" evidence="1">
    <location>
        <begin position="32"/>
        <end position="50"/>
    </location>
</feature>
<name>A0A2A2LSJ1_9BILA</name>
<dbReference type="AlphaFoldDB" id="A0A2A2LSJ1"/>
<reference evidence="2 3" key="1">
    <citation type="journal article" date="2017" name="Curr. Biol.">
        <title>Genome architecture and evolution of a unichromosomal asexual nematode.</title>
        <authorList>
            <person name="Fradin H."/>
            <person name="Zegar C."/>
            <person name="Gutwein M."/>
            <person name="Lucas J."/>
            <person name="Kovtun M."/>
            <person name="Corcoran D."/>
            <person name="Baugh L.R."/>
            <person name="Kiontke K."/>
            <person name="Gunsalus K."/>
            <person name="Fitch D.H."/>
            <person name="Piano F."/>
        </authorList>
    </citation>
    <scope>NUCLEOTIDE SEQUENCE [LARGE SCALE GENOMIC DNA]</scope>
    <source>
        <strain evidence="2">PF1309</strain>
    </source>
</reference>
<evidence type="ECO:0000256" key="1">
    <source>
        <dbReference type="SAM" id="Phobius"/>
    </source>
</evidence>
<proteinExistence type="predicted"/>